<organism evidence="2 3">
    <name type="scientific">Heterorhabditis bacteriophora</name>
    <name type="common">Entomopathogenic nematode worm</name>
    <dbReference type="NCBI Taxonomy" id="37862"/>
    <lineage>
        <taxon>Eukaryota</taxon>
        <taxon>Metazoa</taxon>
        <taxon>Ecdysozoa</taxon>
        <taxon>Nematoda</taxon>
        <taxon>Chromadorea</taxon>
        <taxon>Rhabditida</taxon>
        <taxon>Rhabditina</taxon>
        <taxon>Rhabditomorpha</taxon>
        <taxon>Strongyloidea</taxon>
        <taxon>Heterorhabditidae</taxon>
        <taxon>Heterorhabditis</taxon>
    </lineage>
</organism>
<evidence type="ECO:0000313" key="2">
    <source>
        <dbReference type="Proteomes" id="UP000095283"/>
    </source>
</evidence>
<feature type="transmembrane region" description="Helical" evidence="1">
    <location>
        <begin position="114"/>
        <end position="137"/>
    </location>
</feature>
<proteinExistence type="predicted"/>
<name>A0A1I7W890_HETBA</name>
<protein>
    <submittedName>
        <fullName evidence="3">Uncharacterized protein</fullName>
    </submittedName>
</protein>
<feature type="transmembrane region" description="Helical" evidence="1">
    <location>
        <begin position="143"/>
        <end position="166"/>
    </location>
</feature>
<keyword evidence="1" id="KW-0472">Membrane</keyword>
<reference evidence="3" key="1">
    <citation type="submission" date="2016-11" db="UniProtKB">
        <authorList>
            <consortium name="WormBaseParasite"/>
        </authorList>
    </citation>
    <scope>IDENTIFICATION</scope>
</reference>
<evidence type="ECO:0000256" key="1">
    <source>
        <dbReference type="SAM" id="Phobius"/>
    </source>
</evidence>
<dbReference type="WBParaSite" id="Hba_00839">
    <property type="protein sequence ID" value="Hba_00839"/>
    <property type="gene ID" value="Hba_00839"/>
</dbReference>
<evidence type="ECO:0000313" key="3">
    <source>
        <dbReference type="WBParaSite" id="Hba_00839"/>
    </source>
</evidence>
<keyword evidence="1" id="KW-1133">Transmembrane helix</keyword>
<sequence length="226" mass="25584">MRGISREKTMISSHISSRNYGFFLFLNHYAWNKESVLCTEQFRKTGGDNKKPCLPRGQNCYILFGMHVRGNRHLLVLNYTLGRIDSAPKRRSDVCTCGLDVVYTVQSRRKISPVAYCPISICYCPSKTVIILPIWTILPSASFTPLIIALTVSWAITVITISTSLWKPTRVRIISSHPSLISSRTILPVIRCSISQVMRTSSTAMCRVLGVHYIYSINALRMFSFI</sequence>
<dbReference type="AlphaFoldDB" id="A0A1I7W890"/>
<dbReference type="Proteomes" id="UP000095283">
    <property type="component" value="Unplaced"/>
</dbReference>
<accession>A0A1I7W890</accession>
<keyword evidence="1" id="KW-0812">Transmembrane</keyword>
<keyword evidence="2" id="KW-1185">Reference proteome</keyword>